<evidence type="ECO:0000259" key="1">
    <source>
        <dbReference type="Pfam" id="PF00108"/>
    </source>
</evidence>
<dbReference type="PANTHER" id="PTHR42870">
    <property type="entry name" value="ACETYL-COA C-ACETYLTRANSFERASE"/>
    <property type="match status" value="1"/>
</dbReference>
<dbReference type="PIRSF" id="PIRSF000429">
    <property type="entry name" value="Ac-CoA_Ac_transf"/>
    <property type="match status" value="1"/>
</dbReference>
<dbReference type="GO" id="GO:0016747">
    <property type="term" value="F:acyltransferase activity, transferring groups other than amino-acyl groups"/>
    <property type="evidence" value="ECO:0007669"/>
    <property type="project" value="InterPro"/>
</dbReference>
<dbReference type="Pfam" id="PF22691">
    <property type="entry name" value="Thiolase_C_1"/>
    <property type="match status" value="1"/>
</dbReference>
<dbReference type="PANTHER" id="PTHR42870:SF1">
    <property type="entry name" value="NON-SPECIFIC LIPID-TRANSFER PROTEIN-LIKE 2"/>
    <property type="match status" value="1"/>
</dbReference>
<evidence type="ECO:0000313" key="4">
    <source>
        <dbReference type="Proteomes" id="UP000230886"/>
    </source>
</evidence>
<evidence type="ECO:0000313" key="3">
    <source>
        <dbReference type="EMBL" id="PCK29082.1"/>
    </source>
</evidence>
<dbReference type="Pfam" id="PF00108">
    <property type="entry name" value="Thiolase_N"/>
    <property type="match status" value="1"/>
</dbReference>
<feature type="domain" description="Thiolase N-terminal" evidence="1">
    <location>
        <begin position="11"/>
        <end position="245"/>
    </location>
</feature>
<accession>A0A2A5JI98</accession>
<dbReference type="CDD" id="cd00829">
    <property type="entry name" value="SCP-x_thiolase"/>
    <property type="match status" value="1"/>
</dbReference>
<reference evidence="3 4" key="1">
    <citation type="submission" date="2017-07" db="EMBL/GenBank/DDBJ databases">
        <title>Draft sequence of Rhodococcus enclensis 23b-28.</title>
        <authorList>
            <person name="Besaury L."/>
            <person name="Sancelme M."/>
            <person name="Amato P."/>
            <person name="Lallement A."/>
            <person name="Delort A.-M."/>
        </authorList>
    </citation>
    <scope>NUCLEOTIDE SEQUENCE [LARGE SCALE GENOMIC DNA]</scope>
    <source>
        <strain evidence="3 4">23b-28</strain>
    </source>
</reference>
<dbReference type="InterPro" id="IPR002155">
    <property type="entry name" value="Thiolase"/>
</dbReference>
<sequence length="412" mass="42442">MSGEVMVLGVGATLFGRHADTAASELAGRAAIDAVEDAGLTRGDVGAVFYATVSQKAIDRQHMIPGQIALRPYGFGGVPVVNVENACAGGATALWLAIAHVRAGLSEVALAVGVDKLVCSDPARSLEVFDGALDVAHRDETLAGLASLSAPLPDALGSQGERSVFMEIYASLARAHMERFGTTEFELASVSAKNHAHSVHNPRSHFRKLFSVEEVLAARRVAWPLTVPMCSPVSDGAAAVIVTSADFARRHDSSRRAAQVLGCSLVSGTDRTADDVESHIGRRAAMSAYEEAGVGPGDVDVAEVHDATAFGEVQQVENLGFCPIGEGGAWSASGASSLGGVRPVNPSGGLESRGHPVSATGLAQVFELVTQLRGQAGRRQVPGARIAVAENGGGLYGIEEAVAAVTILGGPR</sequence>
<proteinExistence type="predicted"/>
<dbReference type="AlphaFoldDB" id="A0A2A5JI98"/>
<dbReference type="InterPro" id="IPR055140">
    <property type="entry name" value="Thiolase_C_2"/>
</dbReference>
<organism evidence="3 4">
    <name type="scientific">Rhodococcus qingshengii</name>
    <dbReference type="NCBI Taxonomy" id="334542"/>
    <lineage>
        <taxon>Bacteria</taxon>
        <taxon>Bacillati</taxon>
        <taxon>Actinomycetota</taxon>
        <taxon>Actinomycetes</taxon>
        <taxon>Mycobacteriales</taxon>
        <taxon>Nocardiaceae</taxon>
        <taxon>Rhodococcus</taxon>
        <taxon>Rhodococcus erythropolis group</taxon>
    </lineage>
</organism>
<dbReference type="InterPro" id="IPR016039">
    <property type="entry name" value="Thiolase-like"/>
</dbReference>
<evidence type="ECO:0000259" key="2">
    <source>
        <dbReference type="Pfam" id="PF22691"/>
    </source>
</evidence>
<feature type="domain" description="Thiolase C-terminal" evidence="2">
    <location>
        <begin position="275"/>
        <end position="396"/>
    </location>
</feature>
<dbReference type="EMBL" id="NOVD01000001">
    <property type="protein sequence ID" value="PCK29082.1"/>
    <property type="molecule type" value="Genomic_DNA"/>
</dbReference>
<dbReference type="Gene3D" id="3.40.47.10">
    <property type="match status" value="1"/>
</dbReference>
<comment type="caution">
    <text evidence="3">The sequence shown here is derived from an EMBL/GenBank/DDBJ whole genome shotgun (WGS) entry which is preliminary data.</text>
</comment>
<dbReference type="InterPro" id="IPR020616">
    <property type="entry name" value="Thiolase_N"/>
</dbReference>
<dbReference type="SUPFAM" id="SSF53901">
    <property type="entry name" value="Thiolase-like"/>
    <property type="match status" value="2"/>
</dbReference>
<gene>
    <name evidence="3" type="ORF">CHR55_01465</name>
</gene>
<protein>
    <submittedName>
        <fullName evidence="3">Thiolase</fullName>
    </submittedName>
</protein>
<name>A0A2A5JI98_RHOSG</name>
<dbReference type="Proteomes" id="UP000230886">
    <property type="component" value="Unassembled WGS sequence"/>
</dbReference>
<dbReference type="RefSeq" id="WP_099696813.1">
    <property type="nucleotide sequence ID" value="NZ_NOVD01000001.1"/>
</dbReference>